<comment type="caution">
    <text evidence="1">The sequence shown here is derived from an EMBL/GenBank/DDBJ whole genome shotgun (WGS) entry which is preliminary data.</text>
</comment>
<organism evidence="1 2">
    <name type="scientific">Dactylosporangium cerinum</name>
    <dbReference type="NCBI Taxonomy" id="1434730"/>
    <lineage>
        <taxon>Bacteria</taxon>
        <taxon>Bacillati</taxon>
        <taxon>Actinomycetota</taxon>
        <taxon>Actinomycetes</taxon>
        <taxon>Micromonosporales</taxon>
        <taxon>Micromonosporaceae</taxon>
        <taxon>Dactylosporangium</taxon>
    </lineage>
</organism>
<reference evidence="2" key="1">
    <citation type="journal article" date="2019" name="Int. J. Syst. Evol. Microbiol.">
        <title>The Global Catalogue of Microorganisms (GCM) 10K type strain sequencing project: providing services to taxonomists for standard genome sequencing and annotation.</title>
        <authorList>
            <consortium name="The Broad Institute Genomics Platform"/>
            <consortium name="The Broad Institute Genome Sequencing Center for Infectious Disease"/>
            <person name="Wu L."/>
            <person name="Ma J."/>
        </authorList>
    </citation>
    <scope>NUCLEOTIDE SEQUENCE [LARGE SCALE GENOMIC DNA]</scope>
    <source>
        <strain evidence="2">CGMCC 4.7152</strain>
    </source>
</reference>
<dbReference type="RefSeq" id="WP_380117101.1">
    <property type="nucleotide sequence ID" value="NZ_JBHSIU010000027.1"/>
</dbReference>
<proteinExistence type="predicted"/>
<name>A0ABV9VYR3_9ACTN</name>
<dbReference type="EMBL" id="JBHSIU010000027">
    <property type="protein sequence ID" value="MFC5000548.1"/>
    <property type="molecule type" value="Genomic_DNA"/>
</dbReference>
<gene>
    <name evidence="1" type="ORF">ACFPIJ_22265</name>
</gene>
<protein>
    <submittedName>
        <fullName evidence="1">Uncharacterized protein</fullName>
    </submittedName>
</protein>
<evidence type="ECO:0000313" key="1">
    <source>
        <dbReference type="EMBL" id="MFC5000548.1"/>
    </source>
</evidence>
<dbReference type="Proteomes" id="UP001595912">
    <property type="component" value="Unassembled WGS sequence"/>
</dbReference>
<sequence length="279" mass="28256">MTQKVGPPRWGIVLDAGDGCGAVRFDARSVAPLRTGEDIAELVGDVIVTVDAGSRLRAALAALTCGDGLDDASLVGFVCPDGWRAVHRKLVEEALGRPGPAVRFVPRLHAVLTSCARLDQAHDGVRVVVVHIGLRITEVWHVIRHEDAWLATGTAAGDLGVVDADPAGRCGSPPAEPIGAARARTGVDLAGGVEKLVLGVVLAAGSPSGLSVIVAGPGAALPGVAGAVERAAGAPAETAGVDPQWQAAFGAARHWIPLLDVGARQSPAETVPAFVAGAE</sequence>
<keyword evidence="2" id="KW-1185">Reference proteome</keyword>
<accession>A0ABV9VYR3</accession>
<evidence type="ECO:0000313" key="2">
    <source>
        <dbReference type="Proteomes" id="UP001595912"/>
    </source>
</evidence>